<organism evidence="2 3">
    <name type="scientific">Nocardiopsis mangrovi</name>
    <dbReference type="NCBI Taxonomy" id="1179818"/>
    <lineage>
        <taxon>Bacteria</taxon>
        <taxon>Bacillati</taxon>
        <taxon>Actinomycetota</taxon>
        <taxon>Actinomycetes</taxon>
        <taxon>Streptosporangiales</taxon>
        <taxon>Nocardiopsidaceae</taxon>
        <taxon>Nocardiopsis</taxon>
    </lineage>
</organism>
<comment type="caution">
    <text evidence="2">The sequence shown here is derived from an EMBL/GenBank/DDBJ whole genome shotgun (WGS) entry which is preliminary data.</text>
</comment>
<feature type="domain" description="SGNH hydrolase-type esterase" evidence="1">
    <location>
        <begin position="82"/>
        <end position="332"/>
    </location>
</feature>
<keyword evidence="2" id="KW-0378">Hydrolase</keyword>
<dbReference type="InterPro" id="IPR013830">
    <property type="entry name" value="SGNH_hydro"/>
</dbReference>
<dbReference type="EC" id="3.1.-.-" evidence="2"/>
<dbReference type="EMBL" id="JBHSFQ010000002">
    <property type="protein sequence ID" value="MFC4560735.1"/>
    <property type="molecule type" value="Genomic_DNA"/>
</dbReference>
<dbReference type="GO" id="GO:0016787">
    <property type="term" value="F:hydrolase activity"/>
    <property type="evidence" value="ECO:0007669"/>
    <property type="project" value="UniProtKB-KW"/>
</dbReference>
<dbReference type="InterPro" id="IPR036514">
    <property type="entry name" value="SGNH_hydro_sf"/>
</dbReference>
<accession>A0ABV9DPZ5</accession>
<dbReference type="PANTHER" id="PTHR37981">
    <property type="entry name" value="LIPASE 2"/>
    <property type="match status" value="1"/>
</dbReference>
<evidence type="ECO:0000313" key="2">
    <source>
        <dbReference type="EMBL" id="MFC4560735.1"/>
    </source>
</evidence>
<keyword evidence="3" id="KW-1185">Reference proteome</keyword>
<protein>
    <submittedName>
        <fullName evidence="2">SGNH/GDSL hydrolase family protein</fullName>
        <ecNumber evidence="2">3.1.-.-</ecNumber>
    </submittedName>
</protein>
<dbReference type="SUPFAM" id="SSF52266">
    <property type="entry name" value="SGNH hydrolase"/>
    <property type="match status" value="1"/>
</dbReference>
<dbReference type="CDD" id="cd01823">
    <property type="entry name" value="SEST_like"/>
    <property type="match status" value="1"/>
</dbReference>
<sequence>MVRGTDGNGRIRLLGAAAVVLAVLCAVVLAVPATRDGVVDAWCRTTGAGCPDSGPPGPRPGDPDWRLRLDPEAAATWGHYAALGDSYSSGDGADDYAAETAVTGGCWRSANAYPETVAAAYDFAGELGFYACSSQRGHAMLDELGSTDSQIDRVTEHTSLVTIGIGGNDLGFTSVLRTCMVRLPLVDTTACKDQESDIERRMRLFDATFTDLVGEIRDRAPDARMLVVGYPRLFPADPDGMYYTLNANDQEWLNDTLERFNGQVSDAVDEADAEITEDGEVGSVEYVDVFTALNGHEVGTEEAWLNGVLLRDLTSGVSIDRSTFHPTAAGQDALAERVRAQIDAGPDRRLYATRSTVDNASPDVLAAEID</sequence>
<name>A0ABV9DPZ5_9ACTN</name>
<proteinExistence type="predicted"/>
<dbReference type="Pfam" id="PF13472">
    <property type="entry name" value="Lipase_GDSL_2"/>
    <property type="match status" value="1"/>
</dbReference>
<dbReference type="PANTHER" id="PTHR37981:SF1">
    <property type="entry name" value="SGNH HYDROLASE-TYPE ESTERASE DOMAIN-CONTAINING PROTEIN"/>
    <property type="match status" value="1"/>
</dbReference>
<gene>
    <name evidence="2" type="ORF">ACFO4E_02570</name>
</gene>
<evidence type="ECO:0000259" key="1">
    <source>
        <dbReference type="Pfam" id="PF13472"/>
    </source>
</evidence>
<dbReference type="Gene3D" id="3.40.50.1110">
    <property type="entry name" value="SGNH hydrolase"/>
    <property type="match status" value="1"/>
</dbReference>
<dbReference type="RefSeq" id="WP_378571146.1">
    <property type="nucleotide sequence ID" value="NZ_JBHSFQ010000002.1"/>
</dbReference>
<dbReference type="InterPro" id="IPR037460">
    <property type="entry name" value="SEST-like"/>
</dbReference>
<evidence type="ECO:0000313" key="3">
    <source>
        <dbReference type="Proteomes" id="UP001595923"/>
    </source>
</evidence>
<reference evidence="3" key="1">
    <citation type="journal article" date="2019" name="Int. J. Syst. Evol. Microbiol.">
        <title>The Global Catalogue of Microorganisms (GCM) 10K type strain sequencing project: providing services to taxonomists for standard genome sequencing and annotation.</title>
        <authorList>
            <consortium name="The Broad Institute Genomics Platform"/>
            <consortium name="The Broad Institute Genome Sequencing Center for Infectious Disease"/>
            <person name="Wu L."/>
            <person name="Ma J."/>
        </authorList>
    </citation>
    <scope>NUCLEOTIDE SEQUENCE [LARGE SCALE GENOMIC DNA]</scope>
    <source>
        <strain evidence="3">XZYJ18</strain>
    </source>
</reference>
<dbReference type="Proteomes" id="UP001595923">
    <property type="component" value="Unassembled WGS sequence"/>
</dbReference>